<proteinExistence type="predicted"/>
<evidence type="ECO:0000313" key="3">
    <source>
        <dbReference type="Proteomes" id="UP001163046"/>
    </source>
</evidence>
<dbReference type="Proteomes" id="UP001163046">
    <property type="component" value="Unassembled WGS sequence"/>
</dbReference>
<reference evidence="2" key="1">
    <citation type="submission" date="2023-01" db="EMBL/GenBank/DDBJ databases">
        <title>Genome assembly of the deep-sea coral Lophelia pertusa.</title>
        <authorList>
            <person name="Herrera S."/>
            <person name="Cordes E."/>
        </authorList>
    </citation>
    <scope>NUCLEOTIDE SEQUENCE</scope>
    <source>
        <strain evidence="2">USNM1676648</strain>
        <tissue evidence="2">Polyp</tissue>
    </source>
</reference>
<name>A0A9W9YI99_9CNID</name>
<feature type="compositionally biased region" description="Basic residues" evidence="1">
    <location>
        <begin position="1"/>
        <end position="25"/>
    </location>
</feature>
<evidence type="ECO:0000313" key="2">
    <source>
        <dbReference type="EMBL" id="KAJ7337844.1"/>
    </source>
</evidence>
<sequence>MPPRKRPAAKAPKSKAIRPNKRANRARVQPEVVPAGLDTSNEGAPTDETRPSQGTVSVDVGAITSTISAVISQANKTAFSAVNLATILGTNANQQVVYQDTAGPVDKAVDADVADLDHFGHHLKGRAGPFKPENTARTLSDRTAPHNMVCATQHKNMEAMPKEMVNCLSIARFGGRFLECYRGIAKNIESQCEWCNWPVKTEYFNCLVQCWNVDADDYKMITNALDEWTALKDKYGISL</sequence>
<dbReference type="EMBL" id="MU827780">
    <property type="protein sequence ID" value="KAJ7337844.1"/>
    <property type="molecule type" value="Genomic_DNA"/>
</dbReference>
<dbReference type="AlphaFoldDB" id="A0A9W9YI99"/>
<protein>
    <submittedName>
        <fullName evidence="2">Uncharacterized protein</fullName>
    </submittedName>
</protein>
<feature type="region of interest" description="Disordered" evidence="1">
    <location>
        <begin position="1"/>
        <end position="54"/>
    </location>
</feature>
<organism evidence="2 3">
    <name type="scientific">Desmophyllum pertusum</name>
    <dbReference type="NCBI Taxonomy" id="174260"/>
    <lineage>
        <taxon>Eukaryota</taxon>
        <taxon>Metazoa</taxon>
        <taxon>Cnidaria</taxon>
        <taxon>Anthozoa</taxon>
        <taxon>Hexacorallia</taxon>
        <taxon>Scleractinia</taxon>
        <taxon>Caryophylliina</taxon>
        <taxon>Caryophylliidae</taxon>
        <taxon>Desmophyllum</taxon>
    </lineage>
</organism>
<evidence type="ECO:0000256" key="1">
    <source>
        <dbReference type="SAM" id="MobiDB-lite"/>
    </source>
</evidence>
<accession>A0A9W9YI99</accession>
<gene>
    <name evidence="2" type="ORF">OS493_008002</name>
</gene>
<comment type="caution">
    <text evidence="2">The sequence shown here is derived from an EMBL/GenBank/DDBJ whole genome shotgun (WGS) entry which is preliminary data.</text>
</comment>
<keyword evidence="3" id="KW-1185">Reference proteome</keyword>